<dbReference type="HOGENOM" id="CLU_1446340_0_0_6"/>
<name>A0A0H3KYF0_PANAA</name>
<evidence type="ECO:0000313" key="2">
    <source>
        <dbReference type="Proteomes" id="UP000006690"/>
    </source>
</evidence>
<dbReference type="EMBL" id="AP012032">
    <property type="protein sequence ID" value="BAK12216.1"/>
    <property type="molecule type" value="Genomic_DNA"/>
</dbReference>
<proteinExistence type="predicted"/>
<evidence type="ECO:0000313" key="1">
    <source>
        <dbReference type="EMBL" id="BAK12216.1"/>
    </source>
</evidence>
<organism evidence="1 2">
    <name type="scientific">Pantoea ananatis (strain AJ13355)</name>
    <dbReference type="NCBI Taxonomy" id="932677"/>
    <lineage>
        <taxon>Bacteria</taxon>
        <taxon>Pseudomonadati</taxon>
        <taxon>Pseudomonadota</taxon>
        <taxon>Gammaproteobacteria</taxon>
        <taxon>Enterobacterales</taxon>
        <taxon>Erwiniaceae</taxon>
        <taxon>Pantoea</taxon>
    </lineage>
</organism>
<reference evidence="2" key="1">
    <citation type="journal article" date="2012" name="Appl. Microbiol. Biotechnol.">
        <title>The complete genome sequence of Pantoea ananatis AJ13355, an organism with great biotechnological potential.</title>
        <authorList>
            <person name="Hara Y."/>
            <person name="Kadotani N."/>
            <person name="Izui H."/>
            <person name="Katashkina J.I."/>
            <person name="Kuvaeva T.M."/>
            <person name="Andreeva I.G."/>
            <person name="Golubeva L.I."/>
            <person name="Malko D.B."/>
            <person name="Makeev V.J."/>
            <person name="Mashko S.V."/>
            <person name="Kozlov Y.I."/>
        </authorList>
    </citation>
    <scope>NUCLEOTIDE SEQUENCE [LARGE SCALE GENOMIC DNA]</scope>
    <source>
        <strain evidence="2">AJ13355</strain>
    </source>
</reference>
<dbReference type="Proteomes" id="UP000006690">
    <property type="component" value="Chromosome"/>
</dbReference>
<protein>
    <submittedName>
        <fullName evidence="1">Uncharacterized protein</fullName>
    </submittedName>
</protein>
<dbReference type="eggNOG" id="ENOG5032QWD">
    <property type="taxonomic scope" value="Bacteria"/>
</dbReference>
<dbReference type="AlphaFoldDB" id="A0A0H3KYF0"/>
<dbReference type="KEGG" id="paj:PAJ_2136"/>
<gene>
    <name evidence="1" type="ordered locus">PAJ_2136</name>
</gene>
<sequence>MRHFRMELHAVEAFLFVRHDGKWTGFCTGNGNKVSRDSGHFVTVTHPDIQQRFTGCADGVFDIANQGACRVDFNLRIAKLTLVGSFHLAAQLHRHGLHAITNTQNRHASREHIVRRARTAMLGCAFRAARQNDAAWIELANLLFGDIPGPEFTVHAKLTYAARNQLRILRTKIENQNAVLMDIFRRH</sequence>
<accession>A0A0H3KYF0</accession>